<dbReference type="SUPFAM" id="SSF46785">
    <property type="entry name" value="Winged helix' DNA-binding domain"/>
    <property type="match status" value="1"/>
</dbReference>
<feature type="domain" description="DUF7343" evidence="3">
    <location>
        <begin position="134"/>
        <end position="194"/>
    </location>
</feature>
<evidence type="ECO:0000259" key="3">
    <source>
        <dbReference type="Pfam" id="PF24034"/>
    </source>
</evidence>
<evidence type="ECO:0000313" key="4">
    <source>
        <dbReference type="EMBL" id="SEH11723.1"/>
    </source>
</evidence>
<keyword evidence="2" id="KW-0472">Membrane</keyword>
<reference evidence="5" key="1">
    <citation type="submission" date="2016-10" db="EMBL/GenBank/DDBJ databases">
        <authorList>
            <person name="Varghese N."/>
            <person name="Submissions S."/>
        </authorList>
    </citation>
    <scope>NUCLEOTIDE SEQUENCE [LARGE SCALE GENOMIC DNA]</scope>
    <source>
        <strain evidence="5">CGMCC 1.8981</strain>
    </source>
</reference>
<dbReference type="EMBL" id="FNWL01000001">
    <property type="protein sequence ID" value="SEH11723.1"/>
    <property type="molecule type" value="Genomic_DNA"/>
</dbReference>
<dbReference type="OrthoDB" id="27885at2157"/>
<dbReference type="InterPro" id="IPR055767">
    <property type="entry name" value="DUF7343"/>
</dbReference>
<gene>
    <name evidence="4" type="ORF">SAMN04487967_0483</name>
</gene>
<organism evidence="4 5">
    <name type="scientific">Natronorubrum sediminis</name>
    <dbReference type="NCBI Taxonomy" id="640943"/>
    <lineage>
        <taxon>Archaea</taxon>
        <taxon>Methanobacteriati</taxon>
        <taxon>Methanobacteriota</taxon>
        <taxon>Stenosarchaea group</taxon>
        <taxon>Halobacteria</taxon>
        <taxon>Halobacteriales</taxon>
        <taxon>Natrialbaceae</taxon>
        <taxon>Natronorubrum</taxon>
    </lineage>
</organism>
<proteinExistence type="predicted"/>
<dbReference type="Gene3D" id="1.10.10.10">
    <property type="entry name" value="Winged helix-like DNA-binding domain superfamily/Winged helix DNA-binding domain"/>
    <property type="match status" value="1"/>
</dbReference>
<keyword evidence="5" id="KW-1185">Reference proteome</keyword>
<dbReference type="Proteomes" id="UP000199112">
    <property type="component" value="Unassembled WGS sequence"/>
</dbReference>
<dbReference type="InterPro" id="IPR036388">
    <property type="entry name" value="WH-like_DNA-bd_sf"/>
</dbReference>
<feature type="compositionally biased region" description="Polar residues" evidence="1">
    <location>
        <begin position="195"/>
        <end position="213"/>
    </location>
</feature>
<dbReference type="InterPro" id="IPR036390">
    <property type="entry name" value="WH_DNA-bd_sf"/>
</dbReference>
<accession>A0A1H6FPE3</accession>
<evidence type="ECO:0000313" key="5">
    <source>
        <dbReference type="Proteomes" id="UP000199112"/>
    </source>
</evidence>
<evidence type="ECO:0000256" key="2">
    <source>
        <dbReference type="SAM" id="Phobius"/>
    </source>
</evidence>
<protein>
    <submittedName>
        <fullName evidence="4">IclR helix-turn-helix domain-containing protein</fullName>
    </submittedName>
</protein>
<evidence type="ECO:0000256" key="1">
    <source>
        <dbReference type="SAM" id="MobiDB-lite"/>
    </source>
</evidence>
<keyword evidence="2" id="KW-1133">Transmembrane helix</keyword>
<feature type="region of interest" description="Disordered" evidence="1">
    <location>
        <begin position="104"/>
        <end position="123"/>
    </location>
</feature>
<feature type="region of interest" description="Disordered" evidence="1">
    <location>
        <begin position="193"/>
        <end position="213"/>
    </location>
</feature>
<feature type="compositionally biased region" description="Polar residues" evidence="1">
    <location>
        <begin position="104"/>
        <end position="122"/>
    </location>
</feature>
<keyword evidence="2" id="KW-0812">Transmembrane</keyword>
<feature type="transmembrane region" description="Helical" evidence="2">
    <location>
        <begin position="62"/>
        <end position="82"/>
    </location>
</feature>
<name>A0A1H6FPE3_9EURY</name>
<dbReference type="Pfam" id="PF24034">
    <property type="entry name" value="DUF7343"/>
    <property type="match status" value="1"/>
</dbReference>
<sequence length="213" mass="23041">MVQPSQIGVTPAIDALYSSVSAGTIPTSIRRFDSQSDISTVTSVGEHVSEPLTSVALLRGSSLWEVGMIVVLFVLISGLVGIRLREIISRRDVDLASNSLLAESTTDSKASARSPTDDQQPYEQYLSPETPVELLSDKGEVVRLLVANHGRIRQHQIAEETGWSKSKVSRICSQMHTDGTIEKTSVGRENVITLADQSPDSESHTSDPTSPLQ</sequence>
<dbReference type="AlphaFoldDB" id="A0A1H6FPE3"/>